<dbReference type="Pfam" id="PF00307">
    <property type="entry name" value="CH"/>
    <property type="match status" value="2"/>
</dbReference>
<dbReference type="PANTHER" id="PTHR14514">
    <property type="entry name" value="PKA ANCHORING PROTEIN"/>
    <property type="match status" value="1"/>
</dbReference>
<gene>
    <name evidence="9" type="ORF">ANANG_G00120830</name>
</gene>
<keyword evidence="6" id="KW-0175">Coiled coil</keyword>
<dbReference type="SMART" id="SM00033">
    <property type="entry name" value="CH"/>
    <property type="match status" value="2"/>
</dbReference>
<protein>
    <recommendedName>
        <fullName evidence="8">Calponin-homology (CH) domain-containing protein</fullName>
    </recommendedName>
</protein>
<evidence type="ECO:0000313" key="10">
    <source>
        <dbReference type="Proteomes" id="UP001044222"/>
    </source>
</evidence>
<dbReference type="PROSITE" id="PS50021">
    <property type="entry name" value="CH"/>
    <property type="match status" value="2"/>
</dbReference>
<sequence length="1981" mass="222583">MESGSGTEDTPMEEGSIPLDIENIQMVLQVEQEQIQKRTFTNWINAQLSKRSSPSKVSDLFTDLRDGVLLLDLLEVLSGQCMKREKGRVGVFQGRSNVETALNFLKKKSIKLVNINIPDIIDGRPPIVLGLIWSIILHCHIEELASSLSFGSRQSSLESLGGPDSPGDSPIQQRDPPLHAHLRISARKALLLWVREQCDRAGCSLSIKDFKSSWRSGEAFLAVLRSLRPDLVDLSQASGRTSRQNLEEAFRTAERELQIPRLLEPKDVDISDPDEKSIMTYVAQFLQYSKGQPASEKDNAQPTSPTGLSPVRLPTHFTPAVAASPVHQASANQKVREVTCWLRKAYQELQEGWTSAEAGSYVERYQAFQMCVVPFEEQRRYITPMLSMAQDPTRPSEDHRALREAWHILADTLQQCDRALDLGLPAPLDAVGRWLLQMESVLTEEGGGEQDHALAAQDVRDKRELLKTTLKDMDDHLQTLRTFCNEDVYGSTLVPVDKLDQLNRRFTSARVTAKYQGMILDYLEFRYAVLELLAQADIKLRSWGTAYNSQESVRVRLQDWHDTVDKNDLITHLESSLRKMKLVANNYTSKAALAADAQRVSQQVREAEEETALKIEAVAGARSAMEQALSAWDTYNEGLSSLLAWLEQEAPRTEVMAECLAEWSTRHAHLNEAGNYLMEVTEEGTGRKLAAQLQSLNKQWADFINRTRCAATSPPGAPQRPPTVQQLTQEATLLMAEPAEVSSRPLRTFRKKLQLMIKQLKEADALAASPDWSPENQQELRKVMQELHEVERASADLQKSASALEGRLAELEHWEIEAWEVCQLLKERERRGQQGHDTQTKALISRGLQLEAQVVAEEQDYGVAVEAVRSRWPVLHLNPSQMHKRVKSTLPQAQETVGMLSSLGARRHQGPAEFQPPPKLLILSDTQGAPLSQPQIIPQHQLKSTPEPQCQTTPQPQNQTAPRPKPRLQDHIQRAITMFSKKELSQEQALLKEVNLQHMNSEVLEEFLRSLENLKRFCSTAQLRNMEDLSHSVRKQWEDVRSEIAAFLQQMRFDIGQGHFNTADLHYAGQRPEALKALSDTLSPGEKQKMTVHTKDTMITGISYQREPSPHPVCRRGFSEGPLAPKFSQAIVRAETVEVKQMPERTVIKTSSPDEGSAAQEDMDRYRAASSAFRAQLEKNQQSLQSEFPCASDMPSALRAHLDQLQVLKGETDSLWYEFELQCSQFCQLEGMELSLAEERKELLQQWRAQQISLQKRMKSLETAVEMIGPVGDQMTHICQQLDHLFKNPKDISGLTLNNARTLQDDIKDLEERIQQEMARLSGLDSEDSPVLSELDPEARLAVGRAALGCRRALDQCRQRVWKGGKAIRSLDRFLSSLRTVERDISGAQASVPRDAREARDGRSRLVPVRQSVRAAGDEAVQLDRLLEEAQVSLAQNGAGTSCQDLVLVLARRLEEADAYFARQLKEGTKQEMPSLGERRMVLRGALQEVRDSVERQGLKEPTLPALQRSMHALAGADERLAAQRAELQGLREATAQLDPKISRGDPTGELEALWEETHRTVTERREQYRALSELLKKFQGCRGNLQSTLRQAEQTIGVQASYMSKDNLQCLITKVQGIKEDLAGLREGVDEMRGVRGQLQSQLRAFPDCAIVPFEREADDLVDRWLDVTEKTDSHLDNLRLGLALWEKLLQLGREIESWTGEKMALLAEGHPFHSEQDVQAFQDEIRRQEENIEHFHRRSDEIQGMLQSKESPLDLQVMETQLRNKMEQVKELFSESSSIFQDVRAARDCVAQRMEACQSALRDIQSSLSMLDTSQTPPPLPHIQGLSAQLQSRVEQTNLVMEEVRLLSGMASPQALESLVAEGLRLKEGIRSTQDLIGRKRAEAEKGLLKMETVSQSQTRGGQQEALVPPAGGSAVLKEEASPCEEGFPVEGGALMTSKRVKGRRPTISTVGQERPWLAQNQARVGSSPGDWTLVLSSV</sequence>
<keyword evidence="4" id="KW-0472">Membrane</keyword>
<dbReference type="Gene3D" id="1.10.418.10">
    <property type="entry name" value="Calponin-like domain"/>
    <property type="match status" value="2"/>
</dbReference>
<dbReference type="PROSITE" id="PS00019">
    <property type="entry name" value="ACTININ_1"/>
    <property type="match status" value="1"/>
</dbReference>
<evidence type="ECO:0000259" key="8">
    <source>
        <dbReference type="PROSITE" id="PS50021"/>
    </source>
</evidence>
<feature type="region of interest" description="Disordered" evidence="7">
    <location>
        <begin position="156"/>
        <end position="176"/>
    </location>
</feature>
<proteinExistence type="predicted"/>
<feature type="coiled-coil region" evidence="6">
    <location>
        <begin position="1720"/>
        <end position="1777"/>
    </location>
</feature>
<feature type="compositionally biased region" description="Low complexity" evidence="7">
    <location>
        <begin position="945"/>
        <end position="962"/>
    </location>
</feature>
<dbReference type="PANTHER" id="PTHR14514:SF4">
    <property type="entry name" value="NESPRIN-2"/>
    <property type="match status" value="1"/>
</dbReference>
<dbReference type="FunFam" id="1.10.418.10:FF:000057">
    <property type="entry name" value="Calmin"/>
    <property type="match status" value="1"/>
</dbReference>
<dbReference type="SUPFAM" id="SSF47576">
    <property type="entry name" value="Calponin-homology domain, CH-domain"/>
    <property type="match status" value="1"/>
</dbReference>
<dbReference type="SUPFAM" id="SSF46966">
    <property type="entry name" value="Spectrin repeat"/>
    <property type="match status" value="2"/>
</dbReference>
<feature type="domain" description="Calponin-homology (CH)" evidence="8">
    <location>
        <begin position="34"/>
        <end position="140"/>
    </location>
</feature>
<dbReference type="GO" id="GO:0003779">
    <property type="term" value="F:actin binding"/>
    <property type="evidence" value="ECO:0007669"/>
    <property type="project" value="UniProtKB-KW"/>
</dbReference>
<evidence type="ECO:0000313" key="9">
    <source>
        <dbReference type="EMBL" id="KAG5846987.1"/>
    </source>
</evidence>
<name>A0A9D3S1L2_ANGAN</name>
<accession>A0A9D3S1L2</accession>
<feature type="region of interest" description="Disordered" evidence="7">
    <location>
        <begin position="292"/>
        <end position="311"/>
    </location>
</feature>
<dbReference type="Gene3D" id="1.20.58.60">
    <property type="match status" value="1"/>
</dbReference>
<keyword evidence="5" id="KW-0009">Actin-binding</keyword>
<feature type="region of interest" description="Disordered" evidence="7">
    <location>
        <begin position="906"/>
        <end position="925"/>
    </location>
</feature>
<feature type="region of interest" description="Disordered" evidence="7">
    <location>
        <begin position="941"/>
        <end position="967"/>
    </location>
</feature>
<feature type="domain" description="Calponin-homology (CH)" evidence="8">
    <location>
        <begin position="184"/>
        <end position="290"/>
    </location>
</feature>
<reference evidence="9" key="1">
    <citation type="submission" date="2021-01" db="EMBL/GenBank/DDBJ databases">
        <title>A chromosome-scale assembly of European eel, Anguilla anguilla.</title>
        <authorList>
            <person name="Henkel C."/>
            <person name="Jong-Raadsen S.A."/>
            <person name="Dufour S."/>
            <person name="Weltzien F.-A."/>
            <person name="Palstra A.P."/>
            <person name="Pelster B."/>
            <person name="Spaink H.P."/>
            <person name="Van Den Thillart G.E."/>
            <person name="Jansen H."/>
            <person name="Zahm M."/>
            <person name="Klopp C."/>
            <person name="Cedric C."/>
            <person name="Louis A."/>
            <person name="Berthelot C."/>
            <person name="Parey E."/>
            <person name="Roest Crollius H."/>
            <person name="Montfort J."/>
            <person name="Robinson-Rechavi M."/>
            <person name="Bucao C."/>
            <person name="Bouchez O."/>
            <person name="Gislard M."/>
            <person name="Lluch J."/>
            <person name="Milhes M."/>
            <person name="Lampietro C."/>
            <person name="Lopez Roques C."/>
            <person name="Donnadieu C."/>
            <person name="Braasch I."/>
            <person name="Desvignes T."/>
            <person name="Postlethwait J."/>
            <person name="Bobe J."/>
            <person name="Guiguen Y."/>
            <person name="Dirks R."/>
        </authorList>
    </citation>
    <scope>NUCLEOTIDE SEQUENCE</scope>
    <source>
        <strain evidence="9">Tag_6206</strain>
        <tissue evidence="9">Liver</tissue>
    </source>
</reference>
<keyword evidence="2" id="KW-0597">Phosphoprotein</keyword>
<dbReference type="InterPro" id="IPR001589">
    <property type="entry name" value="Actinin_actin-bd_CS"/>
</dbReference>
<dbReference type="Pfam" id="PF25034">
    <property type="entry name" value="Spectrin_SYNE1"/>
    <property type="match status" value="1"/>
</dbReference>
<evidence type="ECO:0000256" key="4">
    <source>
        <dbReference type="ARBA" id="ARBA00023136"/>
    </source>
</evidence>
<dbReference type="InterPro" id="IPR057057">
    <property type="entry name" value="Spectrin_SYNE1"/>
</dbReference>
<dbReference type="Proteomes" id="UP001044222">
    <property type="component" value="Chromosome 6"/>
</dbReference>
<evidence type="ECO:0000256" key="1">
    <source>
        <dbReference type="ARBA" id="ARBA00004308"/>
    </source>
</evidence>
<keyword evidence="10" id="KW-1185">Reference proteome</keyword>
<evidence type="ECO:0000256" key="2">
    <source>
        <dbReference type="ARBA" id="ARBA00022553"/>
    </source>
</evidence>
<dbReference type="InterPro" id="IPR036872">
    <property type="entry name" value="CH_dom_sf"/>
</dbReference>
<dbReference type="EMBL" id="JAFIRN010000006">
    <property type="protein sequence ID" value="KAG5846987.1"/>
    <property type="molecule type" value="Genomic_DNA"/>
</dbReference>
<feature type="coiled-coil region" evidence="6">
    <location>
        <begin position="780"/>
        <end position="807"/>
    </location>
</feature>
<feature type="coiled-coil region" evidence="6">
    <location>
        <begin position="1300"/>
        <end position="1327"/>
    </location>
</feature>
<evidence type="ECO:0000256" key="5">
    <source>
        <dbReference type="ARBA" id="ARBA00023203"/>
    </source>
</evidence>
<comment type="subcellular location">
    <subcellularLocation>
        <location evidence="1">Endomembrane system</location>
    </subcellularLocation>
</comment>
<organism evidence="9 10">
    <name type="scientific">Anguilla anguilla</name>
    <name type="common">European freshwater eel</name>
    <name type="synonym">Muraena anguilla</name>
    <dbReference type="NCBI Taxonomy" id="7936"/>
    <lineage>
        <taxon>Eukaryota</taxon>
        <taxon>Metazoa</taxon>
        <taxon>Chordata</taxon>
        <taxon>Craniata</taxon>
        <taxon>Vertebrata</taxon>
        <taxon>Euteleostomi</taxon>
        <taxon>Actinopterygii</taxon>
        <taxon>Neopterygii</taxon>
        <taxon>Teleostei</taxon>
        <taxon>Anguilliformes</taxon>
        <taxon>Anguillidae</taxon>
        <taxon>Anguilla</taxon>
    </lineage>
</organism>
<evidence type="ECO:0000256" key="7">
    <source>
        <dbReference type="SAM" id="MobiDB-lite"/>
    </source>
</evidence>
<evidence type="ECO:0000256" key="6">
    <source>
        <dbReference type="SAM" id="Coils"/>
    </source>
</evidence>
<evidence type="ECO:0000256" key="3">
    <source>
        <dbReference type="ARBA" id="ARBA00022737"/>
    </source>
</evidence>
<dbReference type="InterPro" id="IPR001715">
    <property type="entry name" value="CH_dom"/>
</dbReference>
<comment type="caution">
    <text evidence="9">The sequence shown here is derived from an EMBL/GenBank/DDBJ whole genome shotgun (WGS) entry which is preliminary data.</text>
</comment>
<keyword evidence="3" id="KW-0677">Repeat</keyword>